<dbReference type="EMBL" id="CM055110">
    <property type="protein sequence ID" value="KAJ7521627.1"/>
    <property type="molecule type" value="Genomic_DNA"/>
</dbReference>
<keyword evidence="2" id="KW-1185">Reference proteome</keyword>
<protein>
    <submittedName>
        <fullName evidence="1">Uncharacterized protein</fullName>
    </submittedName>
</protein>
<organism evidence="1 2">
    <name type="scientific">Diphasiastrum complanatum</name>
    <name type="common">Issler's clubmoss</name>
    <name type="synonym">Lycopodium complanatum</name>
    <dbReference type="NCBI Taxonomy" id="34168"/>
    <lineage>
        <taxon>Eukaryota</taxon>
        <taxon>Viridiplantae</taxon>
        <taxon>Streptophyta</taxon>
        <taxon>Embryophyta</taxon>
        <taxon>Tracheophyta</taxon>
        <taxon>Lycopodiopsida</taxon>
        <taxon>Lycopodiales</taxon>
        <taxon>Lycopodiaceae</taxon>
        <taxon>Lycopodioideae</taxon>
        <taxon>Diphasiastrum</taxon>
    </lineage>
</organism>
<accession>A0ACC2AWM0</accession>
<evidence type="ECO:0000313" key="2">
    <source>
        <dbReference type="Proteomes" id="UP001162992"/>
    </source>
</evidence>
<name>A0ACC2AWM0_DIPCM</name>
<proteinExistence type="predicted"/>
<sequence>MSAMWTWANDGTVDISEANWSPANQVSQSNGVLTFDDPSRALAEIIKAQRGQASSFSGIIKAQQLGGQPPNHMWSEQILKREFSPTNTQHVSVLEIPRFGDLSLQHNLSVQQSPRPLPLSSSIHEISPLPDTGASPQAARMETFPLQQVPPQFAQQLPMHFMPQLHPPLLLSNPSSRIEQLQIRQAHAASYQHTHPALDKIQHNQQPSGMPDGPVRPPLSGINMTPQEKIEKLRWRQQIQAKLLAAEQKQQQLSNLSTSVGYEGFGTQHSADDPRNAQLDQILYNKQPRQQPLVIKLEEGAARASATHFLLQGSVEFKRNHAGIGGNEPISNDIDLHSTEKATHLDAALLHQLENAIMQLDMRTRLSMRDALYRLASSAMQRRSVNSSASGELPLHMSRFAGATTIETPTNPIDRTIANLLFYKQSFPSPRKQVHPFSTADASLPGSAPASGDSRLWAMQTPGSVALPNWGAPAQAFAIASTGQNVNLS</sequence>
<gene>
    <name evidence="1" type="ORF">O6H91_19G061700</name>
</gene>
<comment type="caution">
    <text evidence="1">The sequence shown here is derived from an EMBL/GenBank/DDBJ whole genome shotgun (WGS) entry which is preliminary data.</text>
</comment>
<dbReference type="Proteomes" id="UP001162992">
    <property type="component" value="Chromosome 19"/>
</dbReference>
<evidence type="ECO:0000313" key="1">
    <source>
        <dbReference type="EMBL" id="KAJ7521627.1"/>
    </source>
</evidence>
<reference evidence="2" key="1">
    <citation type="journal article" date="2024" name="Proc. Natl. Acad. Sci. U.S.A.">
        <title>Extraordinary preservation of gene collinearity over three hundred million years revealed in homosporous lycophytes.</title>
        <authorList>
            <person name="Li C."/>
            <person name="Wickell D."/>
            <person name="Kuo L.Y."/>
            <person name="Chen X."/>
            <person name="Nie B."/>
            <person name="Liao X."/>
            <person name="Peng D."/>
            <person name="Ji J."/>
            <person name="Jenkins J."/>
            <person name="Williams M."/>
            <person name="Shu S."/>
            <person name="Plott C."/>
            <person name="Barry K."/>
            <person name="Rajasekar S."/>
            <person name="Grimwood J."/>
            <person name="Han X."/>
            <person name="Sun S."/>
            <person name="Hou Z."/>
            <person name="He W."/>
            <person name="Dai G."/>
            <person name="Sun C."/>
            <person name="Schmutz J."/>
            <person name="Leebens-Mack J.H."/>
            <person name="Li F.W."/>
            <person name="Wang L."/>
        </authorList>
    </citation>
    <scope>NUCLEOTIDE SEQUENCE [LARGE SCALE GENOMIC DNA]</scope>
    <source>
        <strain evidence="2">cv. PW_Plant_1</strain>
    </source>
</reference>